<comment type="caution">
    <text evidence="4">The sequence shown here is derived from an EMBL/GenBank/DDBJ whole genome shotgun (WGS) entry which is preliminary data.</text>
</comment>
<dbReference type="GO" id="GO:0016705">
    <property type="term" value="F:oxidoreductase activity, acting on paired donors, with incorporation or reduction of molecular oxygen"/>
    <property type="evidence" value="ECO:0007669"/>
    <property type="project" value="InterPro"/>
</dbReference>
<dbReference type="AlphaFoldDB" id="A0A086BIA6"/>
<proteinExistence type="predicted"/>
<organism evidence="4 5">
    <name type="scientific">Chryseobacterium piperi</name>
    <dbReference type="NCBI Taxonomy" id="558152"/>
    <lineage>
        <taxon>Bacteria</taxon>
        <taxon>Pseudomonadati</taxon>
        <taxon>Bacteroidota</taxon>
        <taxon>Flavobacteriia</taxon>
        <taxon>Flavobacteriales</taxon>
        <taxon>Weeksellaceae</taxon>
        <taxon>Chryseobacterium group</taxon>
        <taxon>Chryseobacterium</taxon>
    </lineage>
</organism>
<keyword evidence="5" id="KW-1185">Reference proteome</keyword>
<dbReference type="Pfam" id="PF00296">
    <property type="entry name" value="Bac_luciferase"/>
    <property type="match status" value="1"/>
</dbReference>
<evidence type="ECO:0000256" key="1">
    <source>
        <dbReference type="ARBA" id="ARBA00007789"/>
    </source>
</evidence>
<dbReference type="InterPro" id="IPR011251">
    <property type="entry name" value="Luciferase-like_dom"/>
</dbReference>
<evidence type="ECO:0000313" key="5">
    <source>
        <dbReference type="Proteomes" id="UP000028709"/>
    </source>
</evidence>
<dbReference type="KEGG" id="cpip:CJF12_00890"/>
<dbReference type="InterPro" id="IPR036661">
    <property type="entry name" value="Luciferase-like_sf"/>
</dbReference>
<sequence>MKNVKLSVLDEALILQGFSIKDSFERSVTDALYIEELGYERVWFAEHHNMAYIASSATSLLIGHIAGKTNRIRVGAGGIMLPNHAPLLVAEQFGTLDTLYPNRIDLGVGRAPGADQITTMALRRNNPNTAAYFKEDIISIQKYFRNTDPSATPRAFPGEGANVPFYILGASINSAMLAAELGLPYVFAAHFAPGMLREAAQVYKKAFKPSVYAQTPYLIVCVNVIAAESNQEAFYLSSSLFNLFAGVVINEPYLLSPPTDQLIYDGKPQIEAAVKQMTAGTFIGDQETIAREISSFVELHQIDEIMMTNYIFDHAKKLKAFKISIDAVAHLP</sequence>
<dbReference type="PANTHER" id="PTHR30137">
    <property type="entry name" value="LUCIFERASE-LIKE MONOOXYGENASE"/>
    <property type="match status" value="1"/>
</dbReference>
<dbReference type="FunFam" id="3.20.20.30:FF:000002">
    <property type="entry name" value="LLM class flavin-dependent oxidoreductase"/>
    <property type="match status" value="1"/>
</dbReference>
<name>A0A086BIA6_9FLAO</name>
<dbReference type="InterPro" id="IPR019949">
    <property type="entry name" value="CmoO-like"/>
</dbReference>
<dbReference type="PANTHER" id="PTHR30137:SF6">
    <property type="entry name" value="LUCIFERASE-LIKE MONOOXYGENASE"/>
    <property type="match status" value="1"/>
</dbReference>
<dbReference type="STRING" id="558152.IQ37_09820"/>
<dbReference type="eggNOG" id="COG2141">
    <property type="taxonomic scope" value="Bacteria"/>
</dbReference>
<gene>
    <name evidence="4" type="ORF">IQ37_09820</name>
</gene>
<accession>A0A086BIA6</accession>
<dbReference type="InterPro" id="IPR050766">
    <property type="entry name" value="Bact_Lucif_Oxidored"/>
</dbReference>
<dbReference type="RefSeq" id="WP_034684326.1">
    <property type="nucleotide sequence ID" value="NZ_CP023049.2"/>
</dbReference>
<dbReference type="Gene3D" id="3.20.20.30">
    <property type="entry name" value="Luciferase-like domain"/>
    <property type="match status" value="1"/>
</dbReference>
<reference evidence="4 5" key="1">
    <citation type="submission" date="2014-07" db="EMBL/GenBank/DDBJ databases">
        <title>Genome of Chryseobacterium piperi CTM.</title>
        <authorList>
            <person name="Pipes S.E."/>
            <person name="Stropko S.J."/>
            <person name="Newman J.D."/>
        </authorList>
    </citation>
    <scope>NUCLEOTIDE SEQUENCE [LARGE SCALE GENOMIC DNA]</scope>
    <source>
        <strain evidence="4 5">CTM</strain>
    </source>
</reference>
<feature type="domain" description="Luciferase-like" evidence="3">
    <location>
        <begin position="23"/>
        <end position="294"/>
    </location>
</feature>
<dbReference type="SUPFAM" id="SSF51679">
    <property type="entry name" value="Bacterial luciferase-like"/>
    <property type="match status" value="1"/>
</dbReference>
<evidence type="ECO:0000256" key="2">
    <source>
        <dbReference type="ARBA" id="ARBA00074555"/>
    </source>
</evidence>
<dbReference type="OrthoDB" id="9780518at2"/>
<dbReference type="NCBIfam" id="TIGR03558">
    <property type="entry name" value="oxido_grp_1"/>
    <property type="match status" value="1"/>
</dbReference>
<evidence type="ECO:0000259" key="3">
    <source>
        <dbReference type="Pfam" id="PF00296"/>
    </source>
</evidence>
<dbReference type="EMBL" id="JPRJ01000015">
    <property type="protein sequence ID" value="KFF28670.1"/>
    <property type="molecule type" value="Genomic_DNA"/>
</dbReference>
<protein>
    <recommendedName>
        <fullName evidence="2">Luciferase-like monooxygenase</fullName>
    </recommendedName>
</protein>
<dbReference type="GO" id="GO:0005829">
    <property type="term" value="C:cytosol"/>
    <property type="evidence" value="ECO:0007669"/>
    <property type="project" value="TreeGrafter"/>
</dbReference>
<comment type="similarity">
    <text evidence="1">To bacterial alkanal monooxygenase alpha and beta chains.</text>
</comment>
<evidence type="ECO:0000313" key="4">
    <source>
        <dbReference type="EMBL" id="KFF28670.1"/>
    </source>
</evidence>
<dbReference type="Proteomes" id="UP000028709">
    <property type="component" value="Unassembled WGS sequence"/>
</dbReference>